<keyword evidence="1 3" id="KW-0808">Transferase</keyword>
<evidence type="ECO:0000313" key="4">
    <source>
        <dbReference type="Proteomes" id="UP000441797"/>
    </source>
</evidence>
<proteinExistence type="predicted"/>
<dbReference type="InterPro" id="IPR051159">
    <property type="entry name" value="Hexapeptide_acetyltransf"/>
</dbReference>
<dbReference type="PROSITE" id="PS00101">
    <property type="entry name" value="HEXAPEP_TRANSFERASES"/>
    <property type="match status" value="1"/>
</dbReference>
<protein>
    <submittedName>
        <fullName evidence="3">Transferase</fullName>
    </submittedName>
</protein>
<keyword evidence="2" id="KW-0677">Repeat</keyword>
<dbReference type="Proteomes" id="UP000441797">
    <property type="component" value="Unassembled WGS sequence"/>
</dbReference>
<gene>
    <name evidence="3" type="ORF">BWI75_17700</name>
</gene>
<keyword evidence="4" id="KW-1185">Reference proteome</keyword>
<accession>A0A6N8FYG3</accession>
<dbReference type="Gene3D" id="2.160.10.10">
    <property type="entry name" value="Hexapeptide repeat proteins"/>
    <property type="match status" value="2"/>
</dbReference>
<dbReference type="GO" id="GO:0016740">
    <property type="term" value="F:transferase activity"/>
    <property type="evidence" value="ECO:0007669"/>
    <property type="project" value="UniProtKB-KW"/>
</dbReference>
<dbReference type="SUPFAM" id="SSF51161">
    <property type="entry name" value="Trimeric LpxA-like enzymes"/>
    <property type="match status" value="2"/>
</dbReference>
<dbReference type="AlphaFoldDB" id="A0A6N8FYG3"/>
<dbReference type="RefSeq" id="WP_105219225.1">
    <property type="nucleotide sequence ID" value="NZ_CAWNSU010000031.1"/>
</dbReference>
<evidence type="ECO:0000313" key="3">
    <source>
        <dbReference type="EMBL" id="MUL38113.1"/>
    </source>
</evidence>
<dbReference type="OrthoDB" id="9815592at2"/>
<dbReference type="InterPro" id="IPR011004">
    <property type="entry name" value="Trimer_LpxA-like_sf"/>
</dbReference>
<name>A0A6N8FYG3_9CHRO</name>
<reference evidence="3 4" key="1">
    <citation type="journal article" date="2019" name="Front. Microbiol.">
        <title>Genomic Features for Desiccation Tolerance and Sugar Biosynthesis in the Extremophile Gloeocapsopsis sp. UTEX B3054.</title>
        <authorList>
            <person name="Urrejola C."/>
            <person name="Alcorta J."/>
            <person name="Salas L."/>
            <person name="Vasquez M."/>
            <person name="Polz M.F."/>
            <person name="Vicuna R."/>
            <person name="Diez B."/>
        </authorList>
    </citation>
    <scope>NUCLEOTIDE SEQUENCE [LARGE SCALE GENOMIC DNA]</scope>
    <source>
        <strain evidence="3 4">1H9</strain>
    </source>
</reference>
<dbReference type="InterPro" id="IPR018357">
    <property type="entry name" value="Hexapep_transf_CS"/>
</dbReference>
<dbReference type="GO" id="GO:0031470">
    <property type="term" value="C:carboxysome"/>
    <property type="evidence" value="ECO:0007669"/>
    <property type="project" value="UniProtKB-ARBA"/>
</dbReference>
<dbReference type="PANTHER" id="PTHR23416">
    <property type="entry name" value="SIALIC ACID SYNTHASE-RELATED"/>
    <property type="match status" value="1"/>
</dbReference>
<dbReference type="GO" id="GO:0043886">
    <property type="term" value="F:structural constituent of carboxysome shell"/>
    <property type="evidence" value="ECO:0007669"/>
    <property type="project" value="UniProtKB-ARBA"/>
</dbReference>
<dbReference type="EMBL" id="NAPY01000032">
    <property type="protein sequence ID" value="MUL38113.1"/>
    <property type="molecule type" value="Genomic_DNA"/>
</dbReference>
<dbReference type="InterPro" id="IPR001451">
    <property type="entry name" value="Hexapep"/>
</dbReference>
<comment type="caution">
    <text evidence="3">The sequence shown here is derived from an EMBL/GenBank/DDBJ whole genome shotgun (WGS) entry which is preliminary data.</text>
</comment>
<evidence type="ECO:0000256" key="2">
    <source>
        <dbReference type="ARBA" id="ARBA00022737"/>
    </source>
</evidence>
<dbReference type="PANTHER" id="PTHR23416:SF78">
    <property type="entry name" value="LIPOPOLYSACCHARIDE BIOSYNTHESIS O-ACETYL TRANSFERASE WBBJ-RELATED"/>
    <property type="match status" value="1"/>
</dbReference>
<dbReference type="CDD" id="cd04647">
    <property type="entry name" value="LbH_MAT_like"/>
    <property type="match status" value="1"/>
</dbReference>
<sequence length="262" mass="28180">MKNQNSASALYRKESLITALIEWIPRGPGIVLRNSIYRSIFAQIGHSVRIQAGVEFIQPRHIEIGNNVNINRGAFLSSAVLTNKTQPSNNKICIGDRVHIESGVRINTAGENCSIHLHEQVNLDCGVDIKAHDCGLIEIGAATYIGPYTCIAGPGSVKIGKNCLIASHSGIYANNHKFADPSCNIREQGLTCKGVVIEDDCWLGTGVKVLDGVTIGKGSVIGAGAVVTKDIPPYTVAVGVPAKVISQRQLHQELLYQTHQVR</sequence>
<organism evidence="3 4">
    <name type="scientific">Gloeocapsopsis dulcis AAB1 = 1H9</name>
    <dbReference type="NCBI Taxonomy" id="1433147"/>
    <lineage>
        <taxon>Bacteria</taxon>
        <taxon>Bacillati</taxon>
        <taxon>Cyanobacteriota</taxon>
        <taxon>Cyanophyceae</taxon>
        <taxon>Oscillatoriophycideae</taxon>
        <taxon>Chroococcales</taxon>
        <taxon>Chroococcaceae</taxon>
        <taxon>Gloeocapsopsis</taxon>
        <taxon>Gloeocapsopsis dulcis</taxon>
    </lineage>
</organism>
<evidence type="ECO:0000256" key="1">
    <source>
        <dbReference type="ARBA" id="ARBA00022679"/>
    </source>
</evidence>
<dbReference type="Pfam" id="PF00132">
    <property type="entry name" value="Hexapep"/>
    <property type="match status" value="1"/>
</dbReference>